<sequence length="55" mass="6085">MTKPTTGVEMGVFLDSPILIGSKPCNGLLCTKSYNSPFMYKVRVICYATVQTSRH</sequence>
<accession>A0AAT9JAW1</accession>
<protein>
    <submittedName>
        <fullName evidence="1">ORF54</fullName>
    </submittedName>
</protein>
<evidence type="ECO:0000313" key="1">
    <source>
        <dbReference type="EMBL" id="DBA52139.1"/>
    </source>
</evidence>
<reference evidence="1" key="2">
    <citation type="submission" date="2024-03" db="EMBL/GenBank/DDBJ databases">
        <authorList>
            <person name="Ni Y."/>
            <person name="Xu T."/>
            <person name="Yan S."/>
            <person name="Chen L."/>
            <person name="Wang Y."/>
        </authorList>
    </citation>
    <scope>NUCLEOTIDE SEQUENCE</scope>
    <source>
        <strain evidence="1">NMM1</strain>
    </source>
</reference>
<proteinExistence type="predicted"/>
<name>A0AAT9JAW1_9VIRU</name>
<organism evidence="1">
    <name type="scientific">Nitrosopumilaceae spindle-shaped virus</name>
    <dbReference type="NCBI Taxonomy" id="3065433"/>
    <lineage>
        <taxon>Viruses</taxon>
    </lineage>
</organism>
<dbReference type="EMBL" id="BK067790">
    <property type="protein sequence ID" value="DBA52139.1"/>
    <property type="molecule type" value="Genomic_DNA"/>
</dbReference>
<reference evidence="1" key="1">
    <citation type="journal article" date="2024" name="Environ. Microbiol. Rep.">
        <title>Hiding in plain sight: The discovery of complete genomes of 11 hypothetical spindle-shaped viruses that putatively infect mesophilic ammonia-oxidizing archaea.</title>
        <authorList>
            <person name="Ni Y."/>
            <person name="Xu T."/>
            <person name="Yan S."/>
            <person name="Chen L."/>
            <person name="Wang Y."/>
        </authorList>
    </citation>
    <scope>NUCLEOTIDE SEQUENCE</scope>
    <source>
        <strain evidence="1">NMM1</strain>
    </source>
</reference>